<gene>
    <name evidence="1" type="ORF">GCM10023186_04070</name>
</gene>
<reference evidence="2" key="1">
    <citation type="journal article" date="2019" name="Int. J. Syst. Evol. Microbiol.">
        <title>The Global Catalogue of Microorganisms (GCM) 10K type strain sequencing project: providing services to taxonomists for standard genome sequencing and annotation.</title>
        <authorList>
            <consortium name="The Broad Institute Genomics Platform"/>
            <consortium name="The Broad Institute Genome Sequencing Center for Infectious Disease"/>
            <person name="Wu L."/>
            <person name="Ma J."/>
        </authorList>
    </citation>
    <scope>NUCLEOTIDE SEQUENCE [LARGE SCALE GENOMIC DNA]</scope>
    <source>
        <strain evidence="2">JCM 17924</strain>
    </source>
</reference>
<dbReference type="InterPro" id="IPR015018">
    <property type="entry name" value="DUF1905"/>
</dbReference>
<evidence type="ECO:0000313" key="1">
    <source>
        <dbReference type="EMBL" id="GAA4373464.1"/>
    </source>
</evidence>
<comment type="caution">
    <text evidence="1">The sequence shown here is derived from an EMBL/GenBank/DDBJ whole genome shotgun (WGS) entry which is preliminary data.</text>
</comment>
<evidence type="ECO:0000313" key="2">
    <source>
        <dbReference type="Proteomes" id="UP001500454"/>
    </source>
</evidence>
<organism evidence="1 2">
    <name type="scientific">Hymenobacter koreensis</name>
    <dbReference type="NCBI Taxonomy" id="1084523"/>
    <lineage>
        <taxon>Bacteria</taxon>
        <taxon>Pseudomonadati</taxon>
        <taxon>Bacteroidota</taxon>
        <taxon>Cytophagia</taxon>
        <taxon>Cytophagales</taxon>
        <taxon>Hymenobacteraceae</taxon>
        <taxon>Hymenobacter</taxon>
    </lineage>
</organism>
<proteinExistence type="predicted"/>
<dbReference type="EMBL" id="BAABHA010000001">
    <property type="protein sequence ID" value="GAA4373464.1"/>
    <property type="molecule type" value="Genomic_DNA"/>
</dbReference>
<keyword evidence="2" id="KW-1185">Reference proteome</keyword>
<dbReference type="SUPFAM" id="SSF141694">
    <property type="entry name" value="AF2212/PG0164-like"/>
    <property type="match status" value="1"/>
</dbReference>
<dbReference type="Proteomes" id="UP001500454">
    <property type="component" value="Unassembled WGS sequence"/>
</dbReference>
<dbReference type="RefSeq" id="WP_345220901.1">
    <property type="nucleotide sequence ID" value="NZ_BAABHA010000001.1"/>
</dbReference>
<name>A0ABP8IUY1_9BACT</name>
<dbReference type="Gene3D" id="2.40.30.100">
    <property type="entry name" value="AF2212/PG0164-like"/>
    <property type="match status" value="1"/>
</dbReference>
<protein>
    <submittedName>
        <fullName evidence="1">YdeI/OmpD-associated family protein</fullName>
    </submittedName>
</protein>
<sequence length="174" mass="18682">MTADVPKTPLVDCEVTLEKFAGKGGWTFAPLPPLPPQRGQHFGVLKVTGQLDNVQLPPMHVMPMGQGRRFLPVNAALRRQLGKQAGDTVHVRLFTDAEPPSITEADWLDCLADAPAACRAYQALPTAQQQAWLLWVSAPFTPDAQVTHVETALAQLAAGAGWPPSSSPATSRTE</sequence>
<accession>A0ABP8IUY1</accession>
<dbReference type="Pfam" id="PF08922">
    <property type="entry name" value="DUF1905"/>
    <property type="match status" value="1"/>
</dbReference>
<dbReference type="Pfam" id="PF13376">
    <property type="entry name" value="OmdA"/>
    <property type="match status" value="1"/>
</dbReference>
<dbReference type="InterPro" id="IPR037079">
    <property type="entry name" value="AF2212/PG0164-like_sf"/>
</dbReference>